<accession>A0A1D1ZSV9</accession>
<dbReference type="Pfam" id="PF00378">
    <property type="entry name" value="ECH_1"/>
    <property type="match status" value="1"/>
</dbReference>
<gene>
    <name evidence="4" type="ORF">g.14704</name>
</gene>
<name>A0A1D1ZSV9_AUXPR</name>
<dbReference type="GO" id="GO:0016836">
    <property type="term" value="F:hydro-lyase activity"/>
    <property type="evidence" value="ECO:0007669"/>
    <property type="project" value="UniProtKB-ARBA"/>
</dbReference>
<protein>
    <recommendedName>
        <fullName evidence="5">Methylglutaconyl-CoA hydratase, mitochondrial</fullName>
    </recommendedName>
</protein>
<dbReference type="GO" id="GO:0006635">
    <property type="term" value="P:fatty acid beta-oxidation"/>
    <property type="evidence" value="ECO:0007669"/>
    <property type="project" value="TreeGrafter"/>
</dbReference>
<sequence length="310" mass="33388">VGSSKAILVALDQATREETCTSWDHRSSDPAMMRLASRCWSRVGERGLSTGQLQVALEPLDGSIFMLTLNRPDARNAIGRQFLRELKESLDNLVQERSTRCVIIKSSVSRVFCAGADLKERANMTRQEASAFVRDLRGTFSALEALPMPTIACVDGYALGGGAELALACDFRVCGTGAQFAFPETRLGIIPGAGGTQRLPRVVGTPRAKELIYTGRRISAQEALDIGLADHLADSVSAEDRALRLARDIAQGGPVALRMAKQAIGLGMEVDLASGLLVEEACYAQVIPTQDRLEGLKAFAEKRPPVFKGE</sequence>
<evidence type="ECO:0008006" key="5">
    <source>
        <dbReference type="Google" id="ProtNLM"/>
    </source>
</evidence>
<dbReference type="FunFam" id="3.90.226.10:FF:000009">
    <property type="entry name" value="Carnitinyl-CoA dehydratase"/>
    <property type="match status" value="1"/>
</dbReference>
<dbReference type="CDD" id="cd06558">
    <property type="entry name" value="crotonase-like"/>
    <property type="match status" value="1"/>
</dbReference>
<dbReference type="Gene3D" id="1.10.12.10">
    <property type="entry name" value="Lyase 2-enoyl-coa Hydratase, Chain A, domain 2"/>
    <property type="match status" value="1"/>
</dbReference>
<dbReference type="InterPro" id="IPR014748">
    <property type="entry name" value="Enoyl-CoA_hydra_C"/>
</dbReference>
<proteinExistence type="inferred from homology"/>
<evidence type="ECO:0000256" key="1">
    <source>
        <dbReference type="ARBA" id="ARBA00005254"/>
    </source>
</evidence>
<feature type="non-terminal residue" evidence="4">
    <location>
        <position position="1"/>
    </location>
</feature>
<organism evidence="4">
    <name type="scientific">Auxenochlorella protothecoides</name>
    <name type="common">Green microalga</name>
    <name type="synonym">Chlorella protothecoides</name>
    <dbReference type="NCBI Taxonomy" id="3075"/>
    <lineage>
        <taxon>Eukaryota</taxon>
        <taxon>Viridiplantae</taxon>
        <taxon>Chlorophyta</taxon>
        <taxon>core chlorophytes</taxon>
        <taxon>Trebouxiophyceae</taxon>
        <taxon>Chlorellales</taxon>
        <taxon>Chlorellaceae</taxon>
        <taxon>Auxenochlorella</taxon>
    </lineage>
</organism>
<dbReference type="InterPro" id="IPR001753">
    <property type="entry name" value="Enoyl-CoA_hydra/iso"/>
</dbReference>
<dbReference type="FunFam" id="1.10.12.10:FF:000001">
    <property type="entry name" value="Probable enoyl-CoA hydratase, mitochondrial"/>
    <property type="match status" value="1"/>
</dbReference>
<evidence type="ECO:0000256" key="3">
    <source>
        <dbReference type="RuleBase" id="RU003707"/>
    </source>
</evidence>
<dbReference type="Gene3D" id="3.90.226.10">
    <property type="entry name" value="2-enoyl-CoA Hydratase, Chain A, domain 1"/>
    <property type="match status" value="1"/>
</dbReference>
<dbReference type="GO" id="GO:0005739">
    <property type="term" value="C:mitochondrion"/>
    <property type="evidence" value="ECO:0007669"/>
    <property type="project" value="TreeGrafter"/>
</dbReference>
<dbReference type="PANTHER" id="PTHR11941">
    <property type="entry name" value="ENOYL-COA HYDRATASE-RELATED"/>
    <property type="match status" value="1"/>
</dbReference>
<dbReference type="EMBL" id="GDKF01008809">
    <property type="protein sequence ID" value="JAT69813.1"/>
    <property type="molecule type" value="Transcribed_RNA"/>
</dbReference>
<keyword evidence="2" id="KW-0456">Lyase</keyword>
<dbReference type="PANTHER" id="PTHR11941:SF171">
    <property type="entry name" value="SD19268P"/>
    <property type="match status" value="1"/>
</dbReference>
<evidence type="ECO:0000256" key="2">
    <source>
        <dbReference type="ARBA" id="ARBA00023239"/>
    </source>
</evidence>
<dbReference type="AlphaFoldDB" id="A0A1D1ZSV9"/>
<dbReference type="InterPro" id="IPR029045">
    <property type="entry name" value="ClpP/crotonase-like_dom_sf"/>
</dbReference>
<dbReference type="InterPro" id="IPR018376">
    <property type="entry name" value="Enoyl-CoA_hyd/isom_CS"/>
</dbReference>
<comment type="similarity">
    <text evidence="1 3">Belongs to the enoyl-CoA hydratase/isomerase family.</text>
</comment>
<dbReference type="SUPFAM" id="SSF52096">
    <property type="entry name" value="ClpP/crotonase"/>
    <property type="match status" value="1"/>
</dbReference>
<dbReference type="PROSITE" id="PS00166">
    <property type="entry name" value="ENOYL_COA_HYDRATASE"/>
    <property type="match status" value="1"/>
</dbReference>
<reference evidence="4" key="1">
    <citation type="submission" date="2015-08" db="EMBL/GenBank/DDBJ databases">
        <authorList>
            <person name="Babu N.S."/>
            <person name="Beckwith C.J."/>
            <person name="Beseler K.G."/>
            <person name="Brison A."/>
            <person name="Carone J.V."/>
            <person name="Caskin T.P."/>
            <person name="Diamond M."/>
            <person name="Durham M.E."/>
            <person name="Foxe J.M."/>
            <person name="Go M."/>
            <person name="Henderson B.A."/>
            <person name="Jones I.B."/>
            <person name="McGettigan J.A."/>
            <person name="Micheletti S.J."/>
            <person name="Nasrallah M.E."/>
            <person name="Ortiz D."/>
            <person name="Piller C.R."/>
            <person name="Privatt S.R."/>
            <person name="Schneider S.L."/>
            <person name="Sharp S."/>
            <person name="Smith T.C."/>
            <person name="Stanton J.D."/>
            <person name="Ullery H.E."/>
            <person name="Wilson R.J."/>
            <person name="Serrano M.G."/>
            <person name="Buck G."/>
            <person name="Lee V."/>
            <person name="Wang Y."/>
            <person name="Carvalho R."/>
            <person name="Voegtly L."/>
            <person name="Shi R."/>
            <person name="Duckworth R."/>
            <person name="Johnson A."/>
            <person name="Loviza R."/>
            <person name="Walstead R."/>
            <person name="Shah Z."/>
            <person name="Kiflezghi M."/>
            <person name="Wade K."/>
            <person name="Ball S.L."/>
            <person name="Bradley K.W."/>
            <person name="Asai D.J."/>
            <person name="Bowman C.A."/>
            <person name="Russell D.A."/>
            <person name="Pope W.H."/>
            <person name="Jacobs-Sera D."/>
            <person name="Hendrix R.W."/>
            <person name="Hatfull G.F."/>
        </authorList>
    </citation>
    <scope>NUCLEOTIDE SEQUENCE</scope>
</reference>
<evidence type="ECO:0000313" key="4">
    <source>
        <dbReference type="EMBL" id="JAT69813.1"/>
    </source>
</evidence>